<dbReference type="Gene3D" id="3.50.50.60">
    <property type="entry name" value="FAD/NAD(P)-binding domain"/>
    <property type="match status" value="1"/>
</dbReference>
<evidence type="ECO:0000259" key="9">
    <source>
        <dbReference type="Pfam" id="PF07156"/>
    </source>
</evidence>
<dbReference type="EMBL" id="JAIZAY010000001">
    <property type="protein sequence ID" value="KAJ8050942.1"/>
    <property type="molecule type" value="Genomic_DNA"/>
</dbReference>
<keyword evidence="6" id="KW-0560">Oxidoreductase</keyword>
<keyword evidence="11" id="KW-1185">Reference proteome</keyword>
<feature type="chain" id="PRO_5040215776" evidence="8">
    <location>
        <begin position="30"/>
        <end position="508"/>
    </location>
</feature>
<sequence length="508" mass="56443">MSFNNRIRALYSLSVLSTSAFLLAKITRAEKDEANVRTQQPPSPRIAVVGGGIGGTSSAYFLRELFGEAAQIDVYEPGSIGGRVASILVGDRKYECGASIIHPRNKYMVQHAEKFGLKHRKDVTVLMGSYDGKEFVFEESSWGFITILKMLWQYGWRDLFGLQREVNKMLKSFDSIYDFQENGRCFTTVRDMMQAMGGDDFVRWTMSPADQVLREMKFSELFISQVVSLATRVNYGQEPNMEAFAAFVSLAGVQPGLWAVNGGNELLPQNFLAKSNSTVMNSTVTSITLHASNKLETNSTFSVTSSSEGNSQTHNYDMVIIATPLVSRISSIQFNGFPTPIGPYPGEYRSTVATFAKGTVNKEEFGKSKDEFIPGEILTTQEIPLGIRSVSKTFPIDFKGDSDKDNFVYKVFSTDVPTEKQMSQIFSSYSNDVYRAWLAYPYYRNVDIDTVAPFQLYPGLFYVNAIEWAASAMEMSAIGAKNSALLAKKHWSGGGEESVVVGSQKIEL</sequence>
<accession>A0A9Q1CRW2</accession>
<keyword evidence="7" id="KW-0325">Glycoprotein</keyword>
<evidence type="ECO:0000256" key="8">
    <source>
        <dbReference type="SAM" id="SignalP"/>
    </source>
</evidence>
<evidence type="ECO:0000256" key="6">
    <source>
        <dbReference type="ARBA" id="ARBA00023002"/>
    </source>
</evidence>
<protein>
    <submittedName>
        <fullName evidence="10">Prenylcysteine oxidase</fullName>
    </submittedName>
</protein>
<reference evidence="10" key="1">
    <citation type="submission" date="2021-10" db="EMBL/GenBank/DDBJ databases">
        <title>Tropical sea cucumber genome reveals ecological adaptation and Cuvierian tubules defense mechanism.</title>
        <authorList>
            <person name="Chen T."/>
        </authorList>
    </citation>
    <scope>NUCLEOTIDE SEQUENCE</scope>
    <source>
        <strain evidence="10">Nanhai2018</strain>
        <tissue evidence="10">Muscle</tissue>
    </source>
</reference>
<feature type="signal peptide" evidence="8">
    <location>
        <begin position="1"/>
        <end position="29"/>
    </location>
</feature>
<comment type="caution">
    <text evidence="10">The sequence shown here is derived from an EMBL/GenBank/DDBJ whole genome shotgun (WGS) entry which is preliminary data.</text>
</comment>
<gene>
    <name evidence="10" type="ORF">HOLleu_04331</name>
</gene>
<feature type="domain" description="Prenylcysteine lyase" evidence="9">
    <location>
        <begin position="137"/>
        <end position="493"/>
    </location>
</feature>
<dbReference type="PANTHER" id="PTHR15944:SF0">
    <property type="entry name" value="PRENYLCYSTEINE LYASE DOMAIN-CONTAINING PROTEIN"/>
    <property type="match status" value="1"/>
</dbReference>
<keyword evidence="4 8" id="KW-0732">Signal</keyword>
<evidence type="ECO:0000256" key="5">
    <source>
        <dbReference type="ARBA" id="ARBA00022827"/>
    </source>
</evidence>
<dbReference type="InterPro" id="IPR010795">
    <property type="entry name" value="Prenylcys_lyase"/>
</dbReference>
<dbReference type="PANTHER" id="PTHR15944">
    <property type="entry name" value="FARNESYLCYSTEINE LYASE"/>
    <property type="match status" value="1"/>
</dbReference>
<evidence type="ECO:0000256" key="4">
    <source>
        <dbReference type="ARBA" id="ARBA00022729"/>
    </source>
</evidence>
<name>A0A9Q1CRW2_HOLLE</name>
<dbReference type="GO" id="GO:0030327">
    <property type="term" value="P:prenylated protein catabolic process"/>
    <property type="evidence" value="ECO:0007669"/>
    <property type="project" value="TreeGrafter"/>
</dbReference>
<dbReference type="InterPro" id="IPR036188">
    <property type="entry name" value="FAD/NAD-bd_sf"/>
</dbReference>
<proteinExistence type="inferred from homology"/>
<keyword evidence="3" id="KW-0285">Flavoprotein</keyword>
<evidence type="ECO:0000256" key="1">
    <source>
        <dbReference type="ARBA" id="ARBA00001974"/>
    </source>
</evidence>
<keyword evidence="5" id="KW-0274">FAD</keyword>
<dbReference type="InterPro" id="IPR017046">
    <property type="entry name" value="Prenylcysteine_Oxase1"/>
</dbReference>
<comment type="similarity">
    <text evidence="2">Belongs to the prenylcysteine oxidase family.</text>
</comment>
<dbReference type="GO" id="GO:0001735">
    <property type="term" value="F:prenylcysteine oxidase activity"/>
    <property type="evidence" value="ECO:0007669"/>
    <property type="project" value="InterPro"/>
</dbReference>
<comment type="cofactor">
    <cofactor evidence="1">
        <name>FAD</name>
        <dbReference type="ChEBI" id="CHEBI:57692"/>
    </cofactor>
</comment>
<evidence type="ECO:0000313" key="10">
    <source>
        <dbReference type="EMBL" id="KAJ8050942.1"/>
    </source>
</evidence>
<evidence type="ECO:0000256" key="7">
    <source>
        <dbReference type="ARBA" id="ARBA00023180"/>
    </source>
</evidence>
<evidence type="ECO:0000256" key="2">
    <source>
        <dbReference type="ARBA" id="ARBA00009967"/>
    </source>
</evidence>
<dbReference type="GO" id="GO:0030328">
    <property type="term" value="P:prenylcysteine catabolic process"/>
    <property type="evidence" value="ECO:0007669"/>
    <property type="project" value="InterPro"/>
</dbReference>
<dbReference type="Pfam" id="PF07156">
    <property type="entry name" value="Prenylcys_lyase"/>
    <property type="match status" value="1"/>
</dbReference>
<dbReference type="Proteomes" id="UP001152320">
    <property type="component" value="Chromosome 1"/>
</dbReference>
<evidence type="ECO:0000256" key="3">
    <source>
        <dbReference type="ARBA" id="ARBA00022630"/>
    </source>
</evidence>
<dbReference type="OrthoDB" id="437369at2759"/>
<dbReference type="AlphaFoldDB" id="A0A9Q1CRW2"/>
<dbReference type="Pfam" id="PF13450">
    <property type="entry name" value="NAD_binding_8"/>
    <property type="match status" value="1"/>
</dbReference>
<dbReference type="SUPFAM" id="SSF51905">
    <property type="entry name" value="FAD/NAD(P)-binding domain"/>
    <property type="match status" value="1"/>
</dbReference>
<organism evidence="10 11">
    <name type="scientific">Holothuria leucospilota</name>
    <name type="common">Black long sea cucumber</name>
    <name type="synonym">Mertensiothuria leucospilota</name>
    <dbReference type="NCBI Taxonomy" id="206669"/>
    <lineage>
        <taxon>Eukaryota</taxon>
        <taxon>Metazoa</taxon>
        <taxon>Echinodermata</taxon>
        <taxon>Eleutherozoa</taxon>
        <taxon>Echinozoa</taxon>
        <taxon>Holothuroidea</taxon>
        <taxon>Aspidochirotacea</taxon>
        <taxon>Aspidochirotida</taxon>
        <taxon>Holothuriidae</taxon>
        <taxon>Holothuria</taxon>
    </lineage>
</organism>
<evidence type="ECO:0000313" key="11">
    <source>
        <dbReference type="Proteomes" id="UP001152320"/>
    </source>
</evidence>